<organism evidence="1 2">
    <name type="scientific">Sphaerodactylus townsendi</name>
    <dbReference type="NCBI Taxonomy" id="933632"/>
    <lineage>
        <taxon>Eukaryota</taxon>
        <taxon>Metazoa</taxon>
        <taxon>Chordata</taxon>
        <taxon>Craniata</taxon>
        <taxon>Vertebrata</taxon>
        <taxon>Euteleostomi</taxon>
        <taxon>Lepidosauria</taxon>
        <taxon>Squamata</taxon>
        <taxon>Bifurcata</taxon>
        <taxon>Gekkota</taxon>
        <taxon>Sphaerodactylidae</taxon>
        <taxon>Sphaerodactylus</taxon>
    </lineage>
</organism>
<evidence type="ECO:0000313" key="2">
    <source>
        <dbReference type="Proteomes" id="UP000827872"/>
    </source>
</evidence>
<proteinExistence type="predicted"/>
<keyword evidence="2" id="KW-1185">Reference proteome</keyword>
<name>A0ACB8FBT9_9SAUR</name>
<comment type="caution">
    <text evidence="1">The sequence shown here is derived from an EMBL/GenBank/DDBJ whole genome shotgun (WGS) entry which is preliminary data.</text>
</comment>
<protein>
    <submittedName>
        <fullName evidence="1">Uncharacterized protein</fullName>
    </submittedName>
</protein>
<accession>A0ACB8FBT9</accession>
<dbReference type="EMBL" id="CM037621">
    <property type="protein sequence ID" value="KAH8002498.1"/>
    <property type="molecule type" value="Genomic_DNA"/>
</dbReference>
<sequence>MEPSSRRHPSSSPLKLEAPKHPVARATAGLSSALLFGERASLGVRQSREVRDVPGGLEEGFAQAQCLRRRAHLLWSEQKLCQRFFKELISRLLSLHDLTDRCNLVNGQS</sequence>
<evidence type="ECO:0000313" key="1">
    <source>
        <dbReference type="EMBL" id="KAH8002498.1"/>
    </source>
</evidence>
<reference evidence="1" key="1">
    <citation type="submission" date="2021-08" db="EMBL/GenBank/DDBJ databases">
        <title>The first chromosome-level gecko genome reveals the dynamic sex chromosomes of Neotropical dwarf geckos (Sphaerodactylidae: Sphaerodactylus).</title>
        <authorList>
            <person name="Pinto B.J."/>
            <person name="Keating S.E."/>
            <person name="Gamble T."/>
        </authorList>
    </citation>
    <scope>NUCLEOTIDE SEQUENCE</scope>
    <source>
        <strain evidence="1">TG3544</strain>
    </source>
</reference>
<dbReference type="Proteomes" id="UP000827872">
    <property type="component" value="Linkage Group LG08"/>
</dbReference>
<gene>
    <name evidence="1" type="ORF">K3G42_025253</name>
</gene>